<feature type="binding site" evidence="9">
    <location>
        <position position="242"/>
    </location>
    <ligand>
        <name>Zn(2+)</name>
        <dbReference type="ChEBI" id="CHEBI:29105"/>
        <label>3</label>
    </ligand>
</feature>
<dbReference type="Gene3D" id="3.20.20.150">
    <property type="entry name" value="Divalent-metal-dependent TIM barrel enzymes"/>
    <property type="match status" value="1"/>
</dbReference>
<dbReference type="PROSITE" id="PS00730">
    <property type="entry name" value="AP_NUCLEASE_F2_2"/>
    <property type="match status" value="1"/>
</dbReference>
<feature type="domain" description="Xylose isomerase-like TIM barrel" evidence="10">
    <location>
        <begin position="30"/>
        <end position="287"/>
    </location>
</feature>
<keyword evidence="5 9" id="KW-0227">DNA damage</keyword>
<evidence type="ECO:0000256" key="5">
    <source>
        <dbReference type="ARBA" id="ARBA00022763"/>
    </source>
</evidence>
<proteinExistence type="inferred from homology"/>
<dbReference type="InterPro" id="IPR001719">
    <property type="entry name" value="AP_endonuc_2"/>
</dbReference>
<evidence type="ECO:0000256" key="7">
    <source>
        <dbReference type="ARBA" id="ARBA00022833"/>
    </source>
</evidence>
<dbReference type="GO" id="GO:0008081">
    <property type="term" value="F:phosphoric diester hydrolase activity"/>
    <property type="evidence" value="ECO:0007669"/>
    <property type="project" value="TreeGrafter"/>
</dbReference>
<keyword evidence="12" id="KW-1185">Reference proteome</keyword>
<dbReference type="GO" id="GO:0008270">
    <property type="term" value="F:zinc ion binding"/>
    <property type="evidence" value="ECO:0007669"/>
    <property type="project" value="UniProtKB-UniRule"/>
</dbReference>
<dbReference type="PROSITE" id="PS51432">
    <property type="entry name" value="AP_NUCLEASE_F2_4"/>
    <property type="match status" value="1"/>
</dbReference>
<feature type="binding site" evidence="9">
    <location>
        <position position="120"/>
    </location>
    <ligand>
        <name>Zn(2+)</name>
        <dbReference type="ChEBI" id="CHEBI:29105"/>
        <label>1</label>
    </ligand>
</feature>
<protein>
    <recommendedName>
        <fullName evidence="9">Probable endonuclease 4</fullName>
        <ecNumber evidence="9">3.1.21.2</ecNumber>
    </recommendedName>
    <alternativeName>
        <fullName evidence="9">Endodeoxyribonuclease IV</fullName>
    </alternativeName>
    <alternativeName>
        <fullName evidence="9">Endonuclease IV</fullName>
    </alternativeName>
</protein>
<feature type="binding site" evidence="9">
    <location>
        <position position="240"/>
    </location>
    <ligand>
        <name>Zn(2+)</name>
        <dbReference type="ChEBI" id="CHEBI:29105"/>
        <label>3</label>
    </ligand>
</feature>
<keyword evidence="7 9" id="KW-0862">Zinc</keyword>
<evidence type="ECO:0000256" key="3">
    <source>
        <dbReference type="ARBA" id="ARBA00022723"/>
    </source>
</evidence>
<dbReference type="PANTHER" id="PTHR21445:SF0">
    <property type="entry name" value="APURINIC-APYRIMIDINIC ENDONUCLEASE"/>
    <property type="match status" value="1"/>
</dbReference>
<evidence type="ECO:0000313" key="11">
    <source>
        <dbReference type="EMBL" id="SHH89190.1"/>
    </source>
</evidence>
<dbReference type="OrthoDB" id="9805666at2"/>
<keyword evidence="8 9" id="KW-0234">DNA repair</keyword>
<feature type="binding site" evidence="9">
    <location>
        <position position="156"/>
    </location>
    <ligand>
        <name>Zn(2+)</name>
        <dbReference type="ChEBI" id="CHEBI:29105"/>
        <label>1</label>
    </ligand>
</feature>
<dbReference type="NCBIfam" id="NF002199">
    <property type="entry name" value="PRK01060.1-4"/>
    <property type="match status" value="1"/>
</dbReference>
<evidence type="ECO:0000313" key="12">
    <source>
        <dbReference type="Proteomes" id="UP000184608"/>
    </source>
</evidence>
<feature type="binding site" evidence="9">
    <location>
        <position position="272"/>
    </location>
    <ligand>
        <name>Zn(2+)</name>
        <dbReference type="ChEBI" id="CHEBI:29105"/>
        <label>2</label>
    </ligand>
</feature>
<dbReference type="PANTHER" id="PTHR21445">
    <property type="entry name" value="ENDONUCLEASE IV ENDODEOXYRIBONUCLEASE IV"/>
    <property type="match status" value="1"/>
</dbReference>
<dbReference type="EMBL" id="FQXZ01000007">
    <property type="protein sequence ID" value="SHH89190.1"/>
    <property type="molecule type" value="Genomic_DNA"/>
</dbReference>
<dbReference type="HAMAP" id="MF_00152">
    <property type="entry name" value="Nfo"/>
    <property type="match status" value="1"/>
</dbReference>
<dbReference type="SUPFAM" id="SSF51658">
    <property type="entry name" value="Xylose isomerase-like"/>
    <property type="match status" value="1"/>
</dbReference>
<dbReference type="PROSITE" id="PS00731">
    <property type="entry name" value="AP_NUCLEASE_F2_3"/>
    <property type="match status" value="1"/>
</dbReference>
<dbReference type="RefSeq" id="WP_073602570.1">
    <property type="nucleotide sequence ID" value="NZ_FQXZ01000007.1"/>
</dbReference>
<keyword evidence="3 9" id="KW-0479">Metal-binding</keyword>
<comment type="similarity">
    <text evidence="1 9">Belongs to the AP endonuclease 2 family.</text>
</comment>
<dbReference type="Pfam" id="PF01261">
    <property type="entry name" value="AP_endonuc_2"/>
    <property type="match status" value="1"/>
</dbReference>
<feature type="binding site" evidence="9">
    <location>
        <position position="193"/>
    </location>
    <ligand>
        <name>Zn(2+)</name>
        <dbReference type="ChEBI" id="CHEBI:29105"/>
        <label>3</label>
    </ligand>
</feature>
<evidence type="ECO:0000256" key="6">
    <source>
        <dbReference type="ARBA" id="ARBA00022801"/>
    </source>
</evidence>
<dbReference type="GO" id="GO:0003906">
    <property type="term" value="F:DNA-(apurinic or apyrimidinic site) endonuclease activity"/>
    <property type="evidence" value="ECO:0007669"/>
    <property type="project" value="TreeGrafter"/>
</dbReference>
<name>A0A1M5WNR5_9VIBR</name>
<dbReference type="GO" id="GO:0008833">
    <property type="term" value="F:deoxyribonuclease IV (phage-T4-induced) activity"/>
    <property type="evidence" value="ECO:0007669"/>
    <property type="project" value="UniProtKB-UniRule"/>
</dbReference>
<evidence type="ECO:0000256" key="8">
    <source>
        <dbReference type="ARBA" id="ARBA00023204"/>
    </source>
</evidence>
<organism evidence="11 12">
    <name type="scientific">Vibrio aerogenes CECT 7868</name>
    <dbReference type="NCBI Taxonomy" id="1216006"/>
    <lineage>
        <taxon>Bacteria</taxon>
        <taxon>Pseudomonadati</taxon>
        <taxon>Pseudomonadota</taxon>
        <taxon>Gammaproteobacteria</taxon>
        <taxon>Vibrionales</taxon>
        <taxon>Vibrionaceae</taxon>
        <taxon>Vibrio</taxon>
    </lineage>
</organism>
<dbReference type="Proteomes" id="UP000184608">
    <property type="component" value="Unassembled WGS sequence"/>
</dbReference>
<dbReference type="InterPro" id="IPR013022">
    <property type="entry name" value="Xyl_isomerase-like_TIM-brl"/>
</dbReference>
<comment type="cofactor">
    <cofactor evidence="9">
        <name>Zn(2+)</name>
        <dbReference type="ChEBI" id="CHEBI:29105"/>
    </cofactor>
    <text evidence="9">Binds 3 Zn(2+) ions.</text>
</comment>
<keyword evidence="6 9" id="KW-0378">Hydrolase</keyword>
<evidence type="ECO:0000256" key="4">
    <source>
        <dbReference type="ARBA" id="ARBA00022759"/>
    </source>
</evidence>
<dbReference type="GO" id="GO:0003677">
    <property type="term" value="F:DNA binding"/>
    <property type="evidence" value="ECO:0007669"/>
    <property type="project" value="InterPro"/>
</dbReference>
<feature type="binding site" evidence="9">
    <location>
        <position position="227"/>
    </location>
    <ligand>
        <name>Zn(2+)</name>
        <dbReference type="ChEBI" id="CHEBI:29105"/>
        <label>2</label>
    </ligand>
</feature>
<evidence type="ECO:0000256" key="9">
    <source>
        <dbReference type="HAMAP-Rule" id="MF_00152"/>
    </source>
</evidence>
<dbReference type="InterPro" id="IPR018246">
    <property type="entry name" value="AP_endonuc_F2_Zn_BS"/>
</dbReference>
<evidence type="ECO:0000256" key="2">
    <source>
        <dbReference type="ARBA" id="ARBA00022722"/>
    </source>
</evidence>
<comment type="function">
    <text evidence="9">Endonuclease IV plays a role in DNA repair. It cleaves phosphodiester bonds at apurinic or apyrimidinic (AP) sites, generating a 3'-hydroxyl group and a 5'-terminal sugar phosphate.</text>
</comment>
<dbReference type="EC" id="3.1.21.2" evidence="9"/>
<reference evidence="11 12" key="1">
    <citation type="submission" date="2016-11" db="EMBL/GenBank/DDBJ databases">
        <authorList>
            <person name="Jaros S."/>
            <person name="Januszkiewicz K."/>
            <person name="Wedrychowicz H."/>
        </authorList>
    </citation>
    <scope>NUCLEOTIDE SEQUENCE [LARGE SCALE GENOMIC DNA]</scope>
    <source>
        <strain evidence="11 12">CECT 7868</strain>
    </source>
</reference>
<dbReference type="AlphaFoldDB" id="A0A1M5WNR5"/>
<dbReference type="SMART" id="SM00518">
    <property type="entry name" value="AP2Ec"/>
    <property type="match status" value="1"/>
</dbReference>
<dbReference type="FunFam" id="3.20.20.150:FF:000001">
    <property type="entry name" value="Probable endonuclease 4"/>
    <property type="match status" value="1"/>
</dbReference>
<sequence length="304" mass="33986">MEKTHKPEKQQQKFVGAHVSAAGGVENTPQRAFEIGANAFALFTKNQRQWTAKPLSDHSIEAFKANCLKFGFLPQHILPHDSYLINLGSPDAEKLEKSRAAFVDEMIRCQQLGLHLLNFHPGSHLKKIPADQCLERIAESINLAHQQVPDVIAVIENTAGQGTNLGHEFSHLARIIELVEDKARVGVCLDTCHLFAAGYDLRTLESCQDTFTAFDQIVGMHYLKAMHLNDSKTELGSHTDRHHSLGQGMIGWTCFDYISQHADFNNIPLILETIDPQLWPDEISRLRGETGHQTSLLSIKNKLA</sequence>
<feature type="binding site" evidence="9">
    <location>
        <position position="156"/>
    </location>
    <ligand>
        <name>Zn(2+)</name>
        <dbReference type="ChEBI" id="CHEBI:29105"/>
        <label>2</label>
    </ligand>
</feature>
<evidence type="ECO:0000259" key="10">
    <source>
        <dbReference type="Pfam" id="PF01261"/>
    </source>
</evidence>
<keyword evidence="4 9" id="KW-0255">Endonuclease</keyword>
<gene>
    <name evidence="9 11" type="primary">nfo</name>
    <name evidence="11" type="ORF">VA7868_00807</name>
</gene>
<feature type="binding site" evidence="9">
    <location>
        <position position="80"/>
    </location>
    <ligand>
        <name>Zn(2+)</name>
        <dbReference type="ChEBI" id="CHEBI:29105"/>
        <label>1</label>
    </ligand>
</feature>
<keyword evidence="2 9" id="KW-0540">Nuclease</keyword>
<dbReference type="InterPro" id="IPR036237">
    <property type="entry name" value="Xyl_isomerase-like_sf"/>
</dbReference>
<dbReference type="CDD" id="cd00019">
    <property type="entry name" value="AP2Ec"/>
    <property type="match status" value="1"/>
</dbReference>
<dbReference type="NCBIfam" id="TIGR00587">
    <property type="entry name" value="nfo"/>
    <property type="match status" value="1"/>
</dbReference>
<accession>A0A1M5WNR5</accession>
<feature type="binding site" evidence="9">
    <location>
        <position position="190"/>
    </location>
    <ligand>
        <name>Zn(2+)</name>
        <dbReference type="ChEBI" id="CHEBI:29105"/>
        <label>2</label>
    </ligand>
</feature>
<dbReference type="STRING" id="1216006.VA7868_00807"/>
<evidence type="ECO:0000256" key="1">
    <source>
        <dbReference type="ARBA" id="ARBA00005340"/>
    </source>
</evidence>
<comment type="catalytic activity">
    <reaction evidence="9">
        <text>Endonucleolytic cleavage to 5'-phosphooligonucleotide end-products.</text>
        <dbReference type="EC" id="3.1.21.2"/>
    </reaction>
</comment>
<dbReference type="GO" id="GO:0006284">
    <property type="term" value="P:base-excision repair"/>
    <property type="evidence" value="ECO:0007669"/>
    <property type="project" value="TreeGrafter"/>
</dbReference>
<dbReference type="PROSITE" id="PS00729">
    <property type="entry name" value="AP_NUCLEASE_F2_1"/>
    <property type="match status" value="1"/>
</dbReference>